<dbReference type="InterPro" id="IPR031167">
    <property type="entry name" value="G_OBG"/>
</dbReference>
<keyword evidence="6 8" id="KW-0460">Magnesium</keyword>
<dbReference type="HAMAP" id="MF_01454">
    <property type="entry name" value="GTPase_Obg"/>
    <property type="match status" value="1"/>
</dbReference>
<dbReference type="EC" id="3.6.5.-" evidence="8"/>
<feature type="binding site" evidence="8">
    <location>
        <begin position="166"/>
        <end position="173"/>
    </location>
    <ligand>
        <name>GTP</name>
        <dbReference type="ChEBI" id="CHEBI:37565"/>
    </ligand>
</feature>
<dbReference type="GO" id="GO:0000287">
    <property type="term" value="F:magnesium ion binding"/>
    <property type="evidence" value="ECO:0007669"/>
    <property type="project" value="InterPro"/>
</dbReference>
<proteinExistence type="inferred from homology"/>
<keyword evidence="4 8" id="KW-0547">Nucleotide-binding</keyword>
<protein>
    <recommendedName>
        <fullName evidence="8">GTPase Obg</fullName>
        <ecNumber evidence="8">3.6.5.-</ecNumber>
    </recommendedName>
    <alternativeName>
        <fullName evidence="8">GTP-binding protein Obg</fullName>
    </alternativeName>
</protein>
<dbReference type="GO" id="GO:0003924">
    <property type="term" value="F:GTPase activity"/>
    <property type="evidence" value="ECO:0007669"/>
    <property type="project" value="UniProtKB-UniRule"/>
</dbReference>
<dbReference type="InterPro" id="IPR006073">
    <property type="entry name" value="GTP-bd"/>
</dbReference>
<feature type="binding site" evidence="8">
    <location>
        <begin position="281"/>
        <end position="284"/>
    </location>
    <ligand>
        <name>GTP</name>
        <dbReference type="ChEBI" id="CHEBI:37565"/>
    </ligand>
</feature>
<evidence type="ECO:0000256" key="5">
    <source>
        <dbReference type="ARBA" id="ARBA00022801"/>
    </source>
</evidence>
<dbReference type="PIRSF" id="PIRSF002401">
    <property type="entry name" value="GTP_bd_Obg/CgtA"/>
    <property type="match status" value="1"/>
</dbReference>
<dbReference type="GO" id="GO:0043022">
    <property type="term" value="F:ribosome binding"/>
    <property type="evidence" value="ECO:0007669"/>
    <property type="project" value="UniProtKB-ARBA"/>
</dbReference>
<dbReference type="NCBIfam" id="NF008955">
    <property type="entry name" value="PRK12297.1"/>
    <property type="match status" value="1"/>
</dbReference>
<evidence type="ECO:0000256" key="7">
    <source>
        <dbReference type="ARBA" id="ARBA00023134"/>
    </source>
</evidence>
<evidence type="ECO:0000256" key="1">
    <source>
        <dbReference type="ARBA" id="ARBA00007699"/>
    </source>
</evidence>
<sequence length="334" mass="36295">MNFIDEALLEVRAGNGGSGCLSFRREKYIPRGGPDGGDGGKGGSVIIKVDQGMNTLIDYQNKKVFAANNGTSGSGRNRSGQDGKDLVLLVPLGTVIIDESSNTIIYDCSEPSKDYLIAKGGDGGLGNARFKSSTNQAPRKITPGYEGDSITIRLELRSFADVGLVGFPNAGKSTFLNSVSAAKPKIGDYPFTTLKPNLGTIKYFDKSYVIADIPGLIEGASTGLGLGIKFLKHISRTKNLIIFLDPENPEIELLDQFKILTKELLEFDKALIEKKIWIVVNKNDLLDENGSAEVESLKVQLSNLDIKYQDLLTISGYTKNNVEELFNSLFNEKN</sequence>
<reference evidence="11 12" key="1">
    <citation type="journal article" date="2018" name="Microbiome">
        <title>Fine metagenomic profile of the Mediterranean stratified and mixed water columns revealed by assembly and recruitment.</title>
        <authorList>
            <person name="Haro-Moreno J.M."/>
            <person name="Lopez-Perez M."/>
            <person name="De La Torre J.R."/>
            <person name="Picazo A."/>
            <person name="Camacho A."/>
            <person name="Rodriguez-Valera F."/>
        </authorList>
    </citation>
    <scope>NUCLEOTIDE SEQUENCE [LARGE SCALE GENOMIC DNA]</scope>
    <source>
        <strain evidence="11">MED-G82</strain>
    </source>
</reference>
<dbReference type="PROSITE" id="PS51883">
    <property type="entry name" value="OBG"/>
    <property type="match status" value="1"/>
</dbReference>
<evidence type="ECO:0000256" key="6">
    <source>
        <dbReference type="ARBA" id="ARBA00022842"/>
    </source>
</evidence>
<dbReference type="AlphaFoldDB" id="A0A368BY86"/>
<feature type="binding site" evidence="8">
    <location>
        <begin position="191"/>
        <end position="195"/>
    </location>
    <ligand>
        <name>GTP</name>
        <dbReference type="ChEBI" id="CHEBI:37565"/>
    </ligand>
</feature>
<dbReference type="InterPro" id="IPR014100">
    <property type="entry name" value="GTP-bd_Obg/CgtA"/>
</dbReference>
<evidence type="ECO:0000256" key="3">
    <source>
        <dbReference type="ARBA" id="ARBA00022723"/>
    </source>
</evidence>
<dbReference type="InterPro" id="IPR006074">
    <property type="entry name" value="GTP1-OBG_CS"/>
</dbReference>
<comment type="cofactor">
    <cofactor evidence="8">
        <name>Mg(2+)</name>
        <dbReference type="ChEBI" id="CHEBI:18420"/>
    </cofactor>
</comment>
<dbReference type="Gene3D" id="3.40.50.300">
    <property type="entry name" value="P-loop containing nucleotide triphosphate hydrolases"/>
    <property type="match status" value="1"/>
</dbReference>
<dbReference type="CDD" id="cd01898">
    <property type="entry name" value="Obg"/>
    <property type="match status" value="1"/>
</dbReference>
<dbReference type="PROSITE" id="PS00905">
    <property type="entry name" value="GTP1_OBG"/>
    <property type="match status" value="1"/>
</dbReference>
<dbReference type="Proteomes" id="UP000253307">
    <property type="component" value="Unassembled WGS sequence"/>
</dbReference>
<organism evidence="11 12">
    <name type="scientific">SAR86 cluster bacterium</name>
    <dbReference type="NCBI Taxonomy" id="2030880"/>
    <lineage>
        <taxon>Bacteria</taxon>
        <taxon>Pseudomonadati</taxon>
        <taxon>Pseudomonadota</taxon>
        <taxon>Gammaproteobacteria</taxon>
        <taxon>SAR86 cluster</taxon>
    </lineage>
</organism>
<name>A0A368BY86_9GAMM</name>
<evidence type="ECO:0000313" key="11">
    <source>
        <dbReference type="EMBL" id="RCL42233.1"/>
    </source>
</evidence>
<accession>A0A368BY86</accession>
<dbReference type="SUPFAM" id="SSF82051">
    <property type="entry name" value="Obg GTP-binding protein N-terminal domain"/>
    <property type="match status" value="1"/>
</dbReference>
<dbReference type="NCBIfam" id="NF008956">
    <property type="entry name" value="PRK12299.1"/>
    <property type="match status" value="1"/>
</dbReference>
<dbReference type="Pfam" id="PF01018">
    <property type="entry name" value="GTP1_OBG"/>
    <property type="match status" value="1"/>
</dbReference>
<dbReference type="Gene3D" id="2.70.210.12">
    <property type="entry name" value="GTP1/OBG domain"/>
    <property type="match status" value="1"/>
</dbReference>
<evidence type="ECO:0000259" key="10">
    <source>
        <dbReference type="PROSITE" id="PS51883"/>
    </source>
</evidence>
<comment type="function">
    <text evidence="8">An essential GTPase which binds GTP, GDP and possibly (p)ppGpp with moderate affinity, with high nucleotide exchange rates and a fairly low GTP hydrolysis rate. Plays a role in control of the cell cycle, stress response, ribosome biogenesis and in those bacteria that undergo differentiation, in morphogenesis control.</text>
</comment>
<feature type="binding site" evidence="8">
    <location>
        <position position="173"/>
    </location>
    <ligand>
        <name>Mg(2+)</name>
        <dbReference type="ChEBI" id="CHEBI:18420"/>
    </ligand>
</feature>
<feature type="domain" description="OBG-type G" evidence="9">
    <location>
        <begin position="160"/>
        <end position="334"/>
    </location>
</feature>
<dbReference type="InterPro" id="IPR006169">
    <property type="entry name" value="GTP1_OBG_dom"/>
</dbReference>
<dbReference type="InterPro" id="IPR045086">
    <property type="entry name" value="OBG_GTPase"/>
</dbReference>
<comment type="caution">
    <text evidence="11">The sequence shown here is derived from an EMBL/GenBank/DDBJ whole genome shotgun (WGS) entry which is preliminary data.</text>
</comment>
<evidence type="ECO:0000256" key="8">
    <source>
        <dbReference type="HAMAP-Rule" id="MF_01454"/>
    </source>
</evidence>
<dbReference type="GO" id="GO:0005737">
    <property type="term" value="C:cytoplasm"/>
    <property type="evidence" value="ECO:0007669"/>
    <property type="project" value="UniProtKB-SubCell"/>
</dbReference>
<dbReference type="PANTHER" id="PTHR11702">
    <property type="entry name" value="DEVELOPMENTALLY REGULATED GTP-BINDING PROTEIN-RELATED"/>
    <property type="match status" value="1"/>
</dbReference>
<dbReference type="PRINTS" id="PR00326">
    <property type="entry name" value="GTP1OBG"/>
</dbReference>
<feature type="domain" description="Obg" evidence="10">
    <location>
        <begin position="1"/>
        <end position="159"/>
    </location>
</feature>
<dbReference type="SUPFAM" id="SSF52540">
    <property type="entry name" value="P-loop containing nucleoside triphosphate hydrolases"/>
    <property type="match status" value="1"/>
</dbReference>
<dbReference type="GO" id="GO:0042254">
    <property type="term" value="P:ribosome biogenesis"/>
    <property type="evidence" value="ECO:0007669"/>
    <property type="project" value="UniProtKB-UniRule"/>
</dbReference>
<dbReference type="FunFam" id="2.70.210.12:FF:000001">
    <property type="entry name" value="GTPase Obg"/>
    <property type="match status" value="1"/>
</dbReference>
<dbReference type="InterPro" id="IPR036726">
    <property type="entry name" value="GTP1_OBG_dom_sf"/>
</dbReference>
<dbReference type="PROSITE" id="PS51710">
    <property type="entry name" value="G_OBG"/>
    <property type="match status" value="1"/>
</dbReference>
<gene>
    <name evidence="8" type="primary">obg</name>
    <name evidence="11" type="ORF">DBW96_01055</name>
</gene>
<keyword evidence="7 8" id="KW-0342">GTP-binding</keyword>
<comment type="subunit">
    <text evidence="8">Monomer.</text>
</comment>
<evidence type="ECO:0000259" key="9">
    <source>
        <dbReference type="PROSITE" id="PS51710"/>
    </source>
</evidence>
<feature type="binding site" evidence="8">
    <location>
        <position position="193"/>
    </location>
    <ligand>
        <name>Mg(2+)</name>
        <dbReference type="ChEBI" id="CHEBI:18420"/>
    </ligand>
</feature>
<comment type="subcellular location">
    <subcellularLocation>
        <location evidence="8">Cytoplasm</location>
    </subcellularLocation>
</comment>
<feature type="binding site" evidence="8">
    <location>
        <begin position="212"/>
        <end position="215"/>
    </location>
    <ligand>
        <name>GTP</name>
        <dbReference type="ChEBI" id="CHEBI:37565"/>
    </ligand>
</feature>
<keyword evidence="3 8" id="KW-0479">Metal-binding</keyword>
<evidence type="ECO:0000256" key="4">
    <source>
        <dbReference type="ARBA" id="ARBA00022741"/>
    </source>
</evidence>
<comment type="similarity">
    <text evidence="1 8">Belongs to the TRAFAC class OBG-HflX-like GTPase superfamily. OBG GTPase family.</text>
</comment>
<keyword evidence="2 8" id="KW-0963">Cytoplasm</keyword>
<evidence type="ECO:0000256" key="2">
    <source>
        <dbReference type="ARBA" id="ARBA00022490"/>
    </source>
</evidence>
<dbReference type="Pfam" id="PF01926">
    <property type="entry name" value="MMR_HSR1"/>
    <property type="match status" value="1"/>
</dbReference>
<dbReference type="InterPro" id="IPR027417">
    <property type="entry name" value="P-loop_NTPase"/>
</dbReference>
<keyword evidence="5 8" id="KW-0378">Hydrolase</keyword>
<dbReference type="GO" id="GO:0005525">
    <property type="term" value="F:GTP binding"/>
    <property type="evidence" value="ECO:0007669"/>
    <property type="project" value="UniProtKB-UniRule"/>
</dbReference>
<dbReference type="EMBL" id="QOPE01000005">
    <property type="protein sequence ID" value="RCL42233.1"/>
    <property type="molecule type" value="Genomic_DNA"/>
</dbReference>
<feature type="binding site" evidence="8">
    <location>
        <begin position="315"/>
        <end position="317"/>
    </location>
    <ligand>
        <name>GTP</name>
        <dbReference type="ChEBI" id="CHEBI:37565"/>
    </ligand>
</feature>
<dbReference type="NCBIfam" id="TIGR02729">
    <property type="entry name" value="Obg_CgtA"/>
    <property type="match status" value="1"/>
</dbReference>
<dbReference type="PANTHER" id="PTHR11702:SF31">
    <property type="entry name" value="MITOCHONDRIAL RIBOSOME-ASSOCIATED GTPASE 2"/>
    <property type="match status" value="1"/>
</dbReference>
<evidence type="ECO:0000313" key="12">
    <source>
        <dbReference type="Proteomes" id="UP000253307"/>
    </source>
</evidence>